<dbReference type="PANTHER" id="PTHR11439">
    <property type="entry name" value="GAG-POL-RELATED RETROTRANSPOSON"/>
    <property type="match status" value="1"/>
</dbReference>
<protein>
    <recommendedName>
        <fullName evidence="3">Retrovirus-related Pol polyprotein from transposon RE1</fullName>
    </recommendedName>
</protein>
<gene>
    <name evidence="1" type="ORF">VitviT2T_028839</name>
</gene>
<reference evidence="1 2" key="1">
    <citation type="journal article" date="2023" name="Hortic Res">
        <title>The complete reference genome for grapevine (Vitis vinifera L.) genetics and breeding.</title>
        <authorList>
            <person name="Shi X."/>
            <person name="Cao S."/>
            <person name="Wang X."/>
            <person name="Huang S."/>
            <person name="Wang Y."/>
            <person name="Liu Z."/>
            <person name="Liu W."/>
            <person name="Leng X."/>
            <person name="Peng Y."/>
            <person name="Wang N."/>
            <person name="Wang Y."/>
            <person name="Ma Z."/>
            <person name="Xu X."/>
            <person name="Zhang F."/>
            <person name="Xue H."/>
            <person name="Zhong H."/>
            <person name="Wang Y."/>
            <person name="Zhang K."/>
            <person name="Velt A."/>
            <person name="Avia K."/>
            <person name="Holtgrawe D."/>
            <person name="Grimplet J."/>
            <person name="Matus J.T."/>
            <person name="Ware D."/>
            <person name="Wu X."/>
            <person name="Wang H."/>
            <person name="Liu C."/>
            <person name="Fang Y."/>
            <person name="Rustenholz C."/>
            <person name="Cheng Z."/>
            <person name="Xiao H."/>
            <person name="Zhou Y."/>
        </authorList>
    </citation>
    <scope>NUCLEOTIDE SEQUENCE [LARGE SCALE GENOMIC DNA]</scope>
    <source>
        <strain evidence="2">cv. Pinot noir / PN40024</strain>
        <tissue evidence="1">Leaf</tissue>
    </source>
</reference>
<evidence type="ECO:0000313" key="1">
    <source>
        <dbReference type="EMBL" id="WKA11330.1"/>
    </source>
</evidence>
<keyword evidence="2" id="KW-1185">Reference proteome</keyword>
<sequence length="73" mass="8334">MLSRFMHAPCKPHMEVALRVLRYLKSSPGQGLFFPSHNDLSLKVFSDSDWASCPIYRRSTICYCVFLGSSFIS</sequence>
<accession>A0ABY9DUH6</accession>
<dbReference type="Proteomes" id="UP001227230">
    <property type="component" value="Chromosome 18"/>
</dbReference>
<evidence type="ECO:0000313" key="2">
    <source>
        <dbReference type="Proteomes" id="UP001227230"/>
    </source>
</evidence>
<dbReference type="EMBL" id="CP126665">
    <property type="protein sequence ID" value="WKA11330.1"/>
    <property type="molecule type" value="Genomic_DNA"/>
</dbReference>
<name>A0ABY9DUH6_VITVI</name>
<evidence type="ECO:0008006" key="3">
    <source>
        <dbReference type="Google" id="ProtNLM"/>
    </source>
</evidence>
<dbReference type="PANTHER" id="PTHR11439:SF498">
    <property type="entry name" value="DNAK FAMILY PROTEIN"/>
    <property type="match status" value="1"/>
</dbReference>
<proteinExistence type="predicted"/>
<organism evidence="1 2">
    <name type="scientific">Vitis vinifera</name>
    <name type="common">Grape</name>
    <dbReference type="NCBI Taxonomy" id="29760"/>
    <lineage>
        <taxon>Eukaryota</taxon>
        <taxon>Viridiplantae</taxon>
        <taxon>Streptophyta</taxon>
        <taxon>Embryophyta</taxon>
        <taxon>Tracheophyta</taxon>
        <taxon>Spermatophyta</taxon>
        <taxon>Magnoliopsida</taxon>
        <taxon>eudicotyledons</taxon>
        <taxon>Gunneridae</taxon>
        <taxon>Pentapetalae</taxon>
        <taxon>rosids</taxon>
        <taxon>Vitales</taxon>
        <taxon>Vitaceae</taxon>
        <taxon>Viteae</taxon>
        <taxon>Vitis</taxon>
    </lineage>
</organism>